<dbReference type="Gene3D" id="3.40.50.1980">
    <property type="entry name" value="Nitrogenase molybdenum iron protein domain"/>
    <property type="match status" value="2"/>
</dbReference>
<evidence type="ECO:0000256" key="4">
    <source>
        <dbReference type="SAM" id="MobiDB-lite"/>
    </source>
</evidence>
<dbReference type="PRINTS" id="PR00690">
    <property type="entry name" value="ADHESNFAMILY"/>
</dbReference>
<keyword evidence="1 3" id="KW-0813">Transport</keyword>
<keyword evidence="6" id="KW-1185">Reference proteome</keyword>
<dbReference type="Pfam" id="PF01297">
    <property type="entry name" value="ZnuA"/>
    <property type="match status" value="1"/>
</dbReference>
<dbReference type="InterPro" id="IPR050492">
    <property type="entry name" value="Bact_metal-bind_prot9"/>
</dbReference>
<dbReference type="PANTHER" id="PTHR42953:SF8">
    <property type="entry name" value="ZINT DOMAIN-CONTAINING PROTEIN"/>
    <property type="match status" value="1"/>
</dbReference>
<reference evidence="5" key="1">
    <citation type="submission" date="2021-04" db="EMBL/GenBank/DDBJ databases">
        <title>Isolation and polyphasic classification of algal microorganism.</title>
        <authorList>
            <person name="Wang S."/>
        </authorList>
    </citation>
    <scope>NUCLEOTIDE SEQUENCE</scope>
    <source>
        <strain evidence="5">720a</strain>
    </source>
</reference>
<comment type="caution">
    <text evidence="5">The sequence shown here is derived from an EMBL/GenBank/DDBJ whole genome shotgun (WGS) entry which is preliminary data.</text>
</comment>
<dbReference type="SUPFAM" id="SSF53807">
    <property type="entry name" value="Helical backbone' metal receptor"/>
    <property type="match status" value="1"/>
</dbReference>
<dbReference type="PRINTS" id="PR00691">
    <property type="entry name" value="ADHESINB"/>
</dbReference>
<dbReference type="GO" id="GO:0007155">
    <property type="term" value="P:cell adhesion"/>
    <property type="evidence" value="ECO:0007669"/>
    <property type="project" value="InterPro"/>
</dbReference>
<evidence type="ECO:0000313" key="5">
    <source>
        <dbReference type="EMBL" id="MBR7794464.1"/>
    </source>
</evidence>
<name>A0A941I7G0_9BACI</name>
<sequence>MKKSYIVLISIIIVGIIFTGCSSNKASTKKNGDLTIYTSIYPIQFAVEQIAGDTADVQSVYPAGIDAHTYEPTSKDITEIAKSNAFIYLGAGMEGFAESAADALSAEDVALIELGEQESLFHTEVDGEHSSHNEKHADHSHDGHDHGDHDPHIWLDPLRMVQLAELIKDELITLNPDKQKLYETNFANLESQLHELDNAFKQVLTNKENKHILVSHAAYGYWEDRYGLEQISINGLSSSSEPSQKELTKIIEQANEYQLDYLIFEQNTSNRVSKIIQEHIGAEAVTIHNLAVLTEEDVANKEDYLSLMRQNLQTLDTVTK</sequence>
<dbReference type="EMBL" id="JAGSOT010000001">
    <property type="protein sequence ID" value="MBR7794464.1"/>
    <property type="molecule type" value="Genomic_DNA"/>
</dbReference>
<dbReference type="InterPro" id="IPR006128">
    <property type="entry name" value="Lipoprotein_PsaA-like"/>
</dbReference>
<evidence type="ECO:0000256" key="3">
    <source>
        <dbReference type="RuleBase" id="RU003512"/>
    </source>
</evidence>
<evidence type="ECO:0000313" key="6">
    <source>
        <dbReference type="Proteomes" id="UP000675284"/>
    </source>
</evidence>
<dbReference type="InterPro" id="IPR006127">
    <property type="entry name" value="ZnuA-like"/>
</dbReference>
<organism evidence="5 6">
    <name type="scientific">Virgibacillus salarius</name>
    <dbReference type="NCBI Taxonomy" id="447199"/>
    <lineage>
        <taxon>Bacteria</taxon>
        <taxon>Bacillati</taxon>
        <taxon>Bacillota</taxon>
        <taxon>Bacilli</taxon>
        <taxon>Bacillales</taxon>
        <taxon>Bacillaceae</taxon>
        <taxon>Virgibacillus</taxon>
    </lineage>
</organism>
<dbReference type="InterPro" id="IPR006129">
    <property type="entry name" value="AdhesinB"/>
</dbReference>
<dbReference type="RefSeq" id="WP_026681606.1">
    <property type="nucleotide sequence ID" value="NZ_BAAACY010000121.1"/>
</dbReference>
<comment type="similarity">
    <text evidence="3">Belongs to the bacterial solute-binding protein 9 family.</text>
</comment>
<dbReference type="PROSITE" id="PS51257">
    <property type="entry name" value="PROKAR_LIPOPROTEIN"/>
    <property type="match status" value="1"/>
</dbReference>
<proteinExistence type="inferred from homology"/>
<accession>A0A941I7G0</accession>
<dbReference type="AlphaFoldDB" id="A0A941I7G0"/>
<gene>
    <name evidence="5" type="ORF">KCX74_00220</name>
</gene>
<protein>
    <submittedName>
        <fullName evidence="5">Zinc ABC transporter substrate-binding protein</fullName>
    </submittedName>
</protein>
<dbReference type="GO" id="GO:0030001">
    <property type="term" value="P:metal ion transport"/>
    <property type="evidence" value="ECO:0007669"/>
    <property type="project" value="InterPro"/>
</dbReference>
<evidence type="ECO:0000256" key="2">
    <source>
        <dbReference type="ARBA" id="ARBA00022729"/>
    </source>
</evidence>
<dbReference type="PANTHER" id="PTHR42953">
    <property type="entry name" value="HIGH-AFFINITY ZINC UPTAKE SYSTEM PROTEIN ZNUA-RELATED"/>
    <property type="match status" value="1"/>
</dbReference>
<dbReference type="GO" id="GO:0046872">
    <property type="term" value="F:metal ion binding"/>
    <property type="evidence" value="ECO:0007669"/>
    <property type="project" value="InterPro"/>
</dbReference>
<feature type="region of interest" description="Disordered" evidence="4">
    <location>
        <begin position="124"/>
        <end position="149"/>
    </location>
</feature>
<keyword evidence="2" id="KW-0732">Signal</keyword>
<dbReference type="Proteomes" id="UP000675284">
    <property type="component" value="Unassembled WGS sequence"/>
</dbReference>
<evidence type="ECO:0000256" key="1">
    <source>
        <dbReference type="ARBA" id="ARBA00022448"/>
    </source>
</evidence>